<evidence type="ECO:0000313" key="1">
    <source>
        <dbReference type="EMBL" id="KAH9476204.1"/>
    </source>
</evidence>
<proteinExistence type="predicted"/>
<evidence type="ECO:0000313" key="2">
    <source>
        <dbReference type="Proteomes" id="UP000664032"/>
    </source>
</evidence>
<dbReference type="Proteomes" id="UP000664032">
    <property type="component" value="Unassembled WGS sequence"/>
</dbReference>
<keyword evidence="2" id="KW-1185">Reference proteome</keyword>
<reference evidence="1" key="1">
    <citation type="submission" date="2021-10" db="EMBL/GenBank/DDBJ databases">
        <title>Psilocybe cubensis genome.</title>
        <authorList>
            <person name="Mckernan K.J."/>
            <person name="Crawford S."/>
            <person name="Trippe A."/>
            <person name="Kane L.T."/>
            <person name="Mclaughlin S."/>
        </authorList>
    </citation>
    <scope>NUCLEOTIDE SEQUENCE</scope>
    <source>
        <strain evidence="1">MGC-MH-2018</strain>
    </source>
</reference>
<protein>
    <submittedName>
        <fullName evidence="1">Glutathione transporter 1</fullName>
    </submittedName>
</protein>
<sequence>MNGFEVKDDIPPLDEYVLRDAEKSIDHHADSASSYSGRGSGILSLFDPNYDSNSVLEDDSPYPEVRSAVANFDDPDMPASTLRAWVLGIAWAILLPGMNQFFYFRYPSVAIGGLVAQLLVFPVGRAWVRICPQWSLFGTELNPGPFTIKEHVLVTIMASVGAQSAYATDIVAVQRVSYGQAWSFACNCLQLGLLDLARKRRSRSGSSRDANRHQKVNQIFGYATLTFATSALPLTKHFRYKSGLGFSLITLDWNQIAFIGSPLSTPWWAEANVMIGFFFFYWFLTPLLYYKNVWHSQYMPISSYNAYDNTGAIYNITRVVNPDATLNREGYSQYSPLYLPHHPATITHGEGYPSNAVQDEY</sequence>
<dbReference type="EMBL" id="JAFIQS020000011">
    <property type="protein sequence ID" value="KAH9476204.1"/>
    <property type="molecule type" value="Genomic_DNA"/>
</dbReference>
<accession>A0ACB8GL38</accession>
<name>A0ACB8GL38_PSICU</name>
<comment type="caution">
    <text evidence="1">The sequence shown here is derived from an EMBL/GenBank/DDBJ whole genome shotgun (WGS) entry which is preliminary data.</text>
</comment>
<organism evidence="1 2">
    <name type="scientific">Psilocybe cubensis</name>
    <name type="common">Psychedelic mushroom</name>
    <name type="synonym">Stropharia cubensis</name>
    <dbReference type="NCBI Taxonomy" id="181762"/>
    <lineage>
        <taxon>Eukaryota</taxon>
        <taxon>Fungi</taxon>
        <taxon>Dikarya</taxon>
        <taxon>Basidiomycota</taxon>
        <taxon>Agaricomycotina</taxon>
        <taxon>Agaricomycetes</taxon>
        <taxon>Agaricomycetidae</taxon>
        <taxon>Agaricales</taxon>
        <taxon>Agaricineae</taxon>
        <taxon>Strophariaceae</taxon>
        <taxon>Psilocybe</taxon>
    </lineage>
</organism>
<gene>
    <name evidence="1" type="ORF">JR316_0011775</name>
</gene>